<organism evidence="1 2">
    <name type="scientific">Eiseniibacteriota bacterium</name>
    <dbReference type="NCBI Taxonomy" id="2212470"/>
    <lineage>
        <taxon>Bacteria</taxon>
        <taxon>Candidatus Eiseniibacteriota</taxon>
    </lineage>
</organism>
<dbReference type="InterPro" id="IPR016024">
    <property type="entry name" value="ARM-type_fold"/>
</dbReference>
<evidence type="ECO:0000313" key="1">
    <source>
        <dbReference type="EMBL" id="TMQ69650.1"/>
    </source>
</evidence>
<dbReference type="SUPFAM" id="SSF48371">
    <property type="entry name" value="ARM repeat"/>
    <property type="match status" value="1"/>
</dbReference>
<dbReference type="Pfam" id="PF13646">
    <property type="entry name" value="HEAT_2"/>
    <property type="match status" value="2"/>
</dbReference>
<name>A0A538U177_UNCEI</name>
<protein>
    <submittedName>
        <fullName evidence="1">HEAT repeat domain-containing protein</fullName>
    </submittedName>
</protein>
<dbReference type="Gene3D" id="1.25.10.10">
    <property type="entry name" value="Leucine-rich Repeat Variant"/>
    <property type="match status" value="2"/>
</dbReference>
<dbReference type="InterPro" id="IPR011989">
    <property type="entry name" value="ARM-like"/>
</dbReference>
<gene>
    <name evidence="1" type="ORF">E6K80_11000</name>
</gene>
<accession>A0A538U177</accession>
<comment type="caution">
    <text evidence="1">The sequence shown here is derived from an EMBL/GenBank/DDBJ whole genome shotgun (WGS) entry which is preliminary data.</text>
</comment>
<dbReference type="EMBL" id="VBPA01000280">
    <property type="protein sequence ID" value="TMQ69650.1"/>
    <property type="molecule type" value="Genomic_DNA"/>
</dbReference>
<evidence type="ECO:0000313" key="2">
    <source>
        <dbReference type="Proteomes" id="UP000319836"/>
    </source>
</evidence>
<dbReference type="Proteomes" id="UP000319836">
    <property type="component" value="Unassembled WGS sequence"/>
</dbReference>
<dbReference type="SMART" id="SM00567">
    <property type="entry name" value="EZ_HEAT"/>
    <property type="match status" value="3"/>
</dbReference>
<proteinExistence type="predicted"/>
<sequence length="281" mass="30382">MSFLRELDPDDSLAGEHLADTFAGLDGGAIAEHLDESSAEEQAKFLALAVAQGPTAIDLGTSVMARATKARTRAAATTMLCYLCSDQPDLLAPYLADERWYVVRNTVFILGQIGGHEVVELLRFAAAHPDARVRRQVVVSLANVPTEARLPLLAPHLSSSDLRLLATTLNVMARHRAPATVRSLVRQVQAPNFESRGDEHQRLIFNAIAELEDDNAVPTLAALVHKGGWFARLTPQRLAAAQALFRIGTEKALAVLEEGIRSSHEAVRQACLDAMARKAAA</sequence>
<dbReference type="InterPro" id="IPR004155">
    <property type="entry name" value="PBS_lyase_HEAT"/>
</dbReference>
<reference evidence="1 2" key="1">
    <citation type="journal article" date="2019" name="Nat. Microbiol.">
        <title>Mediterranean grassland soil C-N compound turnover is dependent on rainfall and depth, and is mediated by genomically divergent microorganisms.</title>
        <authorList>
            <person name="Diamond S."/>
            <person name="Andeer P.F."/>
            <person name="Li Z."/>
            <person name="Crits-Christoph A."/>
            <person name="Burstein D."/>
            <person name="Anantharaman K."/>
            <person name="Lane K.R."/>
            <person name="Thomas B.C."/>
            <person name="Pan C."/>
            <person name="Northen T.R."/>
            <person name="Banfield J.F."/>
        </authorList>
    </citation>
    <scope>NUCLEOTIDE SEQUENCE [LARGE SCALE GENOMIC DNA]</scope>
    <source>
        <strain evidence="1">WS_10</strain>
    </source>
</reference>
<dbReference type="AlphaFoldDB" id="A0A538U177"/>